<accession>A0A915IDD6</accession>
<name>A0A915IDD6_ROMCU</name>
<sequence length="119" mass="13974">MGIAKQVDMYPKELEPILKDNKLMPEEQYKMYSQLFSEYSTFEHENAHPATVILKQNTTDDENDSINLKVKEKDWLNDEKLLREIPKQFKDSVSLLLEYVRRNASININQQGEILIEGN</sequence>
<evidence type="ECO:0000313" key="2">
    <source>
        <dbReference type="WBParaSite" id="nRc.2.0.1.t11226-RA"/>
    </source>
</evidence>
<dbReference type="Proteomes" id="UP000887565">
    <property type="component" value="Unplaced"/>
</dbReference>
<keyword evidence="1" id="KW-1185">Reference proteome</keyword>
<proteinExistence type="predicted"/>
<dbReference type="WBParaSite" id="nRc.2.0.1.t11226-RA">
    <property type="protein sequence ID" value="nRc.2.0.1.t11226-RA"/>
    <property type="gene ID" value="nRc.2.0.1.g11226"/>
</dbReference>
<evidence type="ECO:0000313" key="1">
    <source>
        <dbReference type="Proteomes" id="UP000887565"/>
    </source>
</evidence>
<dbReference type="AlphaFoldDB" id="A0A915IDD6"/>
<organism evidence="1 2">
    <name type="scientific">Romanomermis culicivorax</name>
    <name type="common">Nematode worm</name>
    <dbReference type="NCBI Taxonomy" id="13658"/>
    <lineage>
        <taxon>Eukaryota</taxon>
        <taxon>Metazoa</taxon>
        <taxon>Ecdysozoa</taxon>
        <taxon>Nematoda</taxon>
        <taxon>Enoplea</taxon>
        <taxon>Dorylaimia</taxon>
        <taxon>Mermithida</taxon>
        <taxon>Mermithoidea</taxon>
        <taxon>Mermithidae</taxon>
        <taxon>Romanomermis</taxon>
    </lineage>
</organism>
<reference evidence="2" key="1">
    <citation type="submission" date="2022-11" db="UniProtKB">
        <authorList>
            <consortium name="WormBaseParasite"/>
        </authorList>
    </citation>
    <scope>IDENTIFICATION</scope>
</reference>
<protein>
    <submittedName>
        <fullName evidence="2">Uncharacterized protein</fullName>
    </submittedName>
</protein>